<feature type="domain" description="SURP motif" evidence="2">
    <location>
        <begin position="11"/>
        <end position="54"/>
    </location>
</feature>
<evidence type="ECO:0000256" key="1">
    <source>
        <dbReference type="ARBA" id="ARBA00022664"/>
    </source>
</evidence>
<dbReference type="InterPro" id="IPR045146">
    <property type="entry name" value="SF3A1"/>
</dbReference>
<dbReference type="GO" id="GO:0003723">
    <property type="term" value="F:RNA binding"/>
    <property type="evidence" value="ECO:0007669"/>
    <property type="project" value="InterPro"/>
</dbReference>
<dbReference type="EMBL" id="JAAMPC010000011">
    <property type="protein sequence ID" value="KAG2284731.1"/>
    <property type="molecule type" value="Genomic_DNA"/>
</dbReference>
<dbReference type="PROSITE" id="PS50128">
    <property type="entry name" value="SURP"/>
    <property type="match status" value="2"/>
</dbReference>
<comment type="caution">
    <text evidence="3">The sequence shown here is derived from an EMBL/GenBank/DDBJ whole genome shotgun (WGS) entry which is preliminary data.</text>
</comment>
<evidence type="ECO:0000259" key="2">
    <source>
        <dbReference type="PROSITE" id="PS50128"/>
    </source>
</evidence>
<dbReference type="SUPFAM" id="SSF109905">
    <property type="entry name" value="Surp module (SWAP domain)"/>
    <property type="match status" value="2"/>
</dbReference>
<dbReference type="Gene3D" id="1.10.10.790">
    <property type="entry name" value="Surp module"/>
    <property type="match status" value="2"/>
</dbReference>
<dbReference type="InterPro" id="IPR035967">
    <property type="entry name" value="SWAP/Surp_sf"/>
</dbReference>
<dbReference type="PANTHER" id="PTHR15316:SF1">
    <property type="entry name" value="SPLICING FACTOR 3A SUBUNIT 1"/>
    <property type="match status" value="1"/>
</dbReference>
<evidence type="ECO:0000313" key="4">
    <source>
        <dbReference type="Proteomes" id="UP000886595"/>
    </source>
</evidence>
<dbReference type="Proteomes" id="UP000886595">
    <property type="component" value="Unassembled WGS sequence"/>
</dbReference>
<keyword evidence="4" id="KW-1185">Reference proteome</keyword>
<dbReference type="GO" id="GO:0071013">
    <property type="term" value="C:catalytic step 2 spliceosome"/>
    <property type="evidence" value="ECO:0007669"/>
    <property type="project" value="TreeGrafter"/>
</dbReference>
<gene>
    <name evidence="3" type="ORF">Bca52824_055951</name>
</gene>
<keyword evidence="1" id="KW-0507">mRNA processing</keyword>
<feature type="domain" description="SURP motif" evidence="2">
    <location>
        <begin position="114"/>
        <end position="158"/>
    </location>
</feature>
<organism evidence="3 4">
    <name type="scientific">Brassica carinata</name>
    <name type="common">Ethiopian mustard</name>
    <name type="synonym">Abyssinian cabbage</name>
    <dbReference type="NCBI Taxonomy" id="52824"/>
    <lineage>
        <taxon>Eukaryota</taxon>
        <taxon>Viridiplantae</taxon>
        <taxon>Streptophyta</taxon>
        <taxon>Embryophyta</taxon>
        <taxon>Tracheophyta</taxon>
        <taxon>Spermatophyta</taxon>
        <taxon>Magnoliopsida</taxon>
        <taxon>eudicotyledons</taxon>
        <taxon>Gunneridae</taxon>
        <taxon>Pentapetalae</taxon>
        <taxon>rosids</taxon>
        <taxon>malvids</taxon>
        <taxon>Brassicales</taxon>
        <taxon>Brassicaceae</taxon>
        <taxon>Brassiceae</taxon>
        <taxon>Brassica</taxon>
    </lineage>
</organism>
<sequence length="167" mass="19203">MFTTQPEKTSFIEKVALLVSQKGLGIEKTLVALNKDNDKKFRFLWRSDPCHAYYQHKLNYYRKEAQVHAPATTTHDCSVADGEEEPFSLLPTYSTLWSSSYSRPAGISLEDLYIMKLTAQFIARYDMHFLRALKEHVARNPKPQFDFLKPTSGRFKFCGGLFVVTPV</sequence>
<protein>
    <recommendedName>
        <fullName evidence="2">SURP motif domain-containing protein</fullName>
    </recommendedName>
</protein>
<dbReference type="InterPro" id="IPR000061">
    <property type="entry name" value="Surp"/>
</dbReference>
<evidence type="ECO:0000313" key="3">
    <source>
        <dbReference type="EMBL" id="KAG2284731.1"/>
    </source>
</evidence>
<accession>A0A8X7UP56</accession>
<dbReference type="GO" id="GO:0071004">
    <property type="term" value="C:U2-type prespliceosome"/>
    <property type="evidence" value="ECO:0007669"/>
    <property type="project" value="TreeGrafter"/>
</dbReference>
<dbReference type="Pfam" id="PF01805">
    <property type="entry name" value="Surp"/>
    <property type="match status" value="2"/>
</dbReference>
<name>A0A8X7UP56_BRACI</name>
<dbReference type="GO" id="GO:0000381">
    <property type="term" value="P:regulation of alternative mRNA splicing, via spliceosome"/>
    <property type="evidence" value="ECO:0007669"/>
    <property type="project" value="TreeGrafter"/>
</dbReference>
<dbReference type="PANTHER" id="PTHR15316">
    <property type="entry name" value="SPLICEOSOME ASSOCIATED PROTEIN 114/SWAP SPLICING FACTOR-RELATED"/>
    <property type="match status" value="1"/>
</dbReference>
<proteinExistence type="predicted"/>
<dbReference type="GO" id="GO:0005686">
    <property type="term" value="C:U2 snRNP"/>
    <property type="evidence" value="ECO:0007669"/>
    <property type="project" value="TreeGrafter"/>
</dbReference>
<dbReference type="AlphaFoldDB" id="A0A8X7UP56"/>
<reference evidence="3 4" key="1">
    <citation type="submission" date="2020-02" db="EMBL/GenBank/DDBJ databases">
        <authorList>
            <person name="Ma Q."/>
            <person name="Huang Y."/>
            <person name="Song X."/>
            <person name="Pei D."/>
        </authorList>
    </citation>
    <scope>NUCLEOTIDE SEQUENCE [LARGE SCALE GENOMIC DNA]</scope>
    <source>
        <strain evidence="3">Sxm20200214</strain>
        <tissue evidence="3">Leaf</tissue>
    </source>
</reference>
<dbReference type="GO" id="GO:0045292">
    <property type="term" value="P:mRNA cis splicing, via spliceosome"/>
    <property type="evidence" value="ECO:0007669"/>
    <property type="project" value="InterPro"/>
</dbReference>
<dbReference type="SMART" id="SM00648">
    <property type="entry name" value="SWAP"/>
    <property type="match status" value="2"/>
</dbReference>